<gene>
    <name evidence="6" type="ORF">JT25_003455</name>
</gene>
<dbReference type="SUPFAM" id="SSF89360">
    <property type="entry name" value="HesB-like domain"/>
    <property type="match status" value="1"/>
</dbReference>
<organism evidence="6 7">
    <name type="scientific">Methylomonas denitrificans</name>
    <dbReference type="NCBI Taxonomy" id="1538553"/>
    <lineage>
        <taxon>Bacteria</taxon>
        <taxon>Pseudomonadati</taxon>
        <taxon>Pseudomonadota</taxon>
        <taxon>Gammaproteobacteria</taxon>
        <taxon>Methylococcales</taxon>
        <taxon>Methylococcaceae</taxon>
        <taxon>Methylomonas</taxon>
    </lineage>
</organism>
<dbReference type="GO" id="GO:0016226">
    <property type="term" value="P:iron-sulfur cluster assembly"/>
    <property type="evidence" value="ECO:0007669"/>
    <property type="project" value="InterPro"/>
</dbReference>
<protein>
    <recommendedName>
        <fullName evidence="3">Iron-binding protein IscA</fullName>
    </recommendedName>
    <alternativeName>
        <fullName evidence="4">Iron-sulfur cluster assembly protein</fullName>
    </alternativeName>
</protein>
<keyword evidence="7" id="KW-1185">Reference proteome</keyword>
<reference evidence="6 7" key="1">
    <citation type="journal article" date="2015" name="Environ. Microbiol.">
        <title>Methane oxidation coupled to nitrate reduction under hypoxia by the Gammaproteobacterium Methylomonas denitrificans, sp. nov. type strain FJG1.</title>
        <authorList>
            <person name="Kits K.D."/>
            <person name="Klotz M.G."/>
            <person name="Stein L.Y."/>
        </authorList>
    </citation>
    <scope>NUCLEOTIDE SEQUENCE [LARGE SCALE GENOMIC DNA]</scope>
    <source>
        <strain evidence="6 7">FJG1</strain>
    </source>
</reference>
<dbReference type="InterPro" id="IPR000361">
    <property type="entry name" value="ATAP_core_dom"/>
</dbReference>
<dbReference type="InterPro" id="IPR050322">
    <property type="entry name" value="Fe-S_cluster_asmbl/transfer"/>
</dbReference>
<dbReference type="InterPro" id="IPR016092">
    <property type="entry name" value="ATAP"/>
</dbReference>
<evidence type="ECO:0000313" key="7">
    <source>
        <dbReference type="Proteomes" id="UP000030512"/>
    </source>
</evidence>
<comment type="similarity">
    <text evidence="2">Belongs to the HesB/IscA family.</text>
</comment>
<evidence type="ECO:0000256" key="2">
    <source>
        <dbReference type="ARBA" id="ARBA00006718"/>
    </source>
</evidence>
<evidence type="ECO:0000259" key="5">
    <source>
        <dbReference type="Pfam" id="PF01521"/>
    </source>
</evidence>
<dbReference type="InterPro" id="IPR035903">
    <property type="entry name" value="HesB-like_dom_sf"/>
</dbReference>
<dbReference type="RefSeq" id="WP_036272381.1">
    <property type="nucleotide sequence ID" value="NZ_CP014476.1"/>
</dbReference>
<dbReference type="AlphaFoldDB" id="A0A140E576"/>
<dbReference type="GO" id="GO:0051537">
    <property type="term" value="F:2 iron, 2 sulfur cluster binding"/>
    <property type="evidence" value="ECO:0007669"/>
    <property type="project" value="TreeGrafter"/>
</dbReference>
<name>A0A140E576_9GAMM</name>
<dbReference type="PANTHER" id="PTHR10072">
    <property type="entry name" value="IRON-SULFUR CLUSTER ASSEMBLY PROTEIN"/>
    <property type="match status" value="1"/>
</dbReference>
<dbReference type="PROSITE" id="PS01152">
    <property type="entry name" value="HESB"/>
    <property type="match status" value="1"/>
</dbReference>
<proteinExistence type="inferred from homology"/>
<dbReference type="InterPro" id="IPR017870">
    <property type="entry name" value="FeS_cluster_insertion_CS"/>
</dbReference>
<evidence type="ECO:0000256" key="1">
    <source>
        <dbReference type="ARBA" id="ARBA00001962"/>
    </source>
</evidence>
<accession>A0A140E576</accession>
<dbReference type="KEGG" id="mdn:JT25_003455"/>
<dbReference type="NCBIfam" id="TIGR00049">
    <property type="entry name" value="iron-sulfur cluster assembly accessory protein"/>
    <property type="match status" value="1"/>
</dbReference>
<dbReference type="OrthoDB" id="9801228at2"/>
<feature type="domain" description="Core" evidence="5">
    <location>
        <begin position="1"/>
        <end position="103"/>
    </location>
</feature>
<dbReference type="FunFam" id="2.60.300.12:FF:000001">
    <property type="entry name" value="Iron-binding protein IscA"/>
    <property type="match status" value="1"/>
</dbReference>
<sequence length="107" mass="11637">MGITITESAARQIQKQLQKRGTGVGLRLGVKTSGCSGYAYVLDYADQAEVDEVVFDQYDVKVLVKQADLDKLSGIELDYAKEGFNEAFKFNNPNVKGTCGCGESFSV</sequence>
<dbReference type="STRING" id="1538553.JT25_003455"/>
<evidence type="ECO:0000256" key="3">
    <source>
        <dbReference type="ARBA" id="ARBA00014591"/>
    </source>
</evidence>
<dbReference type="Gene3D" id="2.60.300.12">
    <property type="entry name" value="HesB-like domain"/>
    <property type="match status" value="1"/>
</dbReference>
<dbReference type="EMBL" id="CP014476">
    <property type="protein sequence ID" value="AMK75550.1"/>
    <property type="molecule type" value="Genomic_DNA"/>
</dbReference>
<dbReference type="Proteomes" id="UP000030512">
    <property type="component" value="Chromosome"/>
</dbReference>
<comment type="cofactor">
    <cofactor evidence="1">
        <name>Fe cation</name>
        <dbReference type="ChEBI" id="CHEBI:24875"/>
    </cofactor>
</comment>
<dbReference type="PANTHER" id="PTHR10072:SF41">
    <property type="entry name" value="IRON-SULFUR CLUSTER ASSEMBLY 1 HOMOLOG, MITOCHONDRIAL"/>
    <property type="match status" value="1"/>
</dbReference>
<evidence type="ECO:0000256" key="4">
    <source>
        <dbReference type="ARBA" id="ARBA00032050"/>
    </source>
</evidence>
<dbReference type="Pfam" id="PF01521">
    <property type="entry name" value="Fe-S_biosyn"/>
    <property type="match status" value="1"/>
</dbReference>
<dbReference type="GO" id="GO:0005829">
    <property type="term" value="C:cytosol"/>
    <property type="evidence" value="ECO:0007669"/>
    <property type="project" value="TreeGrafter"/>
</dbReference>
<evidence type="ECO:0000313" key="6">
    <source>
        <dbReference type="EMBL" id="AMK75550.1"/>
    </source>
</evidence>